<keyword evidence="4" id="KW-0145">Chemotaxis</keyword>
<feature type="compositionally biased region" description="Low complexity" evidence="13">
    <location>
        <begin position="144"/>
        <end position="158"/>
    </location>
</feature>
<evidence type="ECO:0000313" key="18">
    <source>
        <dbReference type="Proteomes" id="UP000288178"/>
    </source>
</evidence>
<dbReference type="GO" id="GO:0000155">
    <property type="term" value="F:phosphorelay sensor kinase activity"/>
    <property type="evidence" value="ECO:0007669"/>
    <property type="project" value="InterPro"/>
</dbReference>
<evidence type="ECO:0000256" key="8">
    <source>
        <dbReference type="ARBA" id="ARBA00022777"/>
    </source>
</evidence>
<feature type="compositionally biased region" description="Basic and acidic residues" evidence="13">
    <location>
        <begin position="330"/>
        <end position="340"/>
    </location>
</feature>
<keyword evidence="7" id="KW-0547">Nucleotide-binding</keyword>
<comment type="caution">
    <text evidence="17">The sequence shown here is derived from an EMBL/GenBank/DDBJ whole genome shotgun (WGS) entry which is preliminary data.</text>
</comment>
<dbReference type="EC" id="2.7.13.3" evidence="2"/>
<evidence type="ECO:0000313" key="17">
    <source>
        <dbReference type="EMBL" id="RVT49002.1"/>
    </source>
</evidence>
<dbReference type="Pfam" id="PF01627">
    <property type="entry name" value="Hpt"/>
    <property type="match status" value="1"/>
</dbReference>
<dbReference type="GO" id="GO:0006935">
    <property type="term" value="P:chemotaxis"/>
    <property type="evidence" value="ECO:0007669"/>
    <property type="project" value="UniProtKB-KW"/>
</dbReference>
<dbReference type="Gene3D" id="1.20.120.160">
    <property type="entry name" value="HPT domain"/>
    <property type="match status" value="1"/>
</dbReference>
<evidence type="ECO:0000259" key="15">
    <source>
        <dbReference type="PROSITE" id="PS50851"/>
    </source>
</evidence>
<dbReference type="SMART" id="SM00073">
    <property type="entry name" value="HPT"/>
    <property type="match status" value="1"/>
</dbReference>
<dbReference type="Gene3D" id="1.10.287.560">
    <property type="entry name" value="Histidine kinase CheA-like, homodimeric domain"/>
    <property type="match status" value="1"/>
</dbReference>
<evidence type="ECO:0000256" key="1">
    <source>
        <dbReference type="ARBA" id="ARBA00000085"/>
    </source>
</evidence>
<evidence type="ECO:0000256" key="6">
    <source>
        <dbReference type="ARBA" id="ARBA00022679"/>
    </source>
</evidence>
<dbReference type="RefSeq" id="WP_128200674.1">
    <property type="nucleotide sequence ID" value="NZ_SACT01000009.1"/>
</dbReference>
<keyword evidence="10" id="KW-0902">Two-component regulatory system</keyword>
<dbReference type="Pfam" id="PF02518">
    <property type="entry name" value="HATPase_c"/>
    <property type="match status" value="1"/>
</dbReference>
<dbReference type="CDD" id="cd00088">
    <property type="entry name" value="HPT"/>
    <property type="match status" value="1"/>
</dbReference>
<evidence type="ECO:0000256" key="2">
    <source>
        <dbReference type="ARBA" id="ARBA00012438"/>
    </source>
</evidence>
<feature type="modified residue" description="Phosphohistidine" evidence="12">
    <location>
        <position position="54"/>
    </location>
</feature>
<dbReference type="SUPFAM" id="SSF55874">
    <property type="entry name" value="ATPase domain of HSP90 chaperone/DNA topoisomerase II/histidine kinase"/>
    <property type="match status" value="1"/>
</dbReference>
<name>A0A437JQ93_9BURK</name>
<dbReference type="InterPro" id="IPR051315">
    <property type="entry name" value="Bact_Chemotaxis_CheA"/>
</dbReference>
<accession>A0A437JQ93</accession>
<dbReference type="SMART" id="SM00260">
    <property type="entry name" value="CheW"/>
    <property type="match status" value="1"/>
</dbReference>
<feature type="domain" description="Histidine kinase" evidence="14">
    <location>
        <begin position="383"/>
        <end position="590"/>
    </location>
</feature>
<dbReference type="PROSITE" id="PS50851">
    <property type="entry name" value="CHEW"/>
    <property type="match status" value="1"/>
</dbReference>
<evidence type="ECO:0000256" key="9">
    <source>
        <dbReference type="ARBA" id="ARBA00022840"/>
    </source>
</evidence>
<dbReference type="AlphaFoldDB" id="A0A437JQ93"/>
<dbReference type="InterPro" id="IPR004358">
    <property type="entry name" value="Sig_transdc_His_kin-like_C"/>
</dbReference>
<feature type="region of interest" description="Disordered" evidence="13">
    <location>
        <begin position="290"/>
        <end position="340"/>
    </location>
</feature>
<dbReference type="InterPro" id="IPR036641">
    <property type="entry name" value="HPT_dom_sf"/>
</dbReference>
<comment type="function">
    <text evidence="11">Involved in the transmission of sensory signals from the chemoreceptors to the flagellar motors. CheA is autophosphorylated; it can transfer its phosphate group to either CheB or CheY.</text>
</comment>
<dbReference type="SMART" id="SM01231">
    <property type="entry name" value="H-kinase_dim"/>
    <property type="match status" value="1"/>
</dbReference>
<evidence type="ECO:0000259" key="16">
    <source>
        <dbReference type="PROSITE" id="PS50894"/>
    </source>
</evidence>
<dbReference type="InterPro" id="IPR036890">
    <property type="entry name" value="HATPase_C_sf"/>
</dbReference>
<dbReference type="InterPro" id="IPR004105">
    <property type="entry name" value="CheA-like_dim"/>
</dbReference>
<feature type="domain" description="CheW-like" evidence="15">
    <location>
        <begin position="592"/>
        <end position="725"/>
    </location>
</feature>
<dbReference type="InterPro" id="IPR036097">
    <property type="entry name" value="HisK_dim/P_sf"/>
</dbReference>
<dbReference type="PROSITE" id="PS50109">
    <property type="entry name" value="HIS_KIN"/>
    <property type="match status" value="1"/>
</dbReference>
<feature type="compositionally biased region" description="Low complexity" evidence="13">
    <location>
        <begin position="311"/>
        <end position="329"/>
    </location>
</feature>
<dbReference type="PROSITE" id="PS50894">
    <property type="entry name" value="HPT"/>
    <property type="match status" value="1"/>
</dbReference>
<dbReference type="GO" id="GO:0005524">
    <property type="term" value="F:ATP binding"/>
    <property type="evidence" value="ECO:0007669"/>
    <property type="project" value="UniProtKB-KW"/>
</dbReference>
<feature type="domain" description="HPt" evidence="16">
    <location>
        <begin position="7"/>
        <end position="111"/>
    </location>
</feature>
<dbReference type="GO" id="GO:0005737">
    <property type="term" value="C:cytoplasm"/>
    <property type="evidence" value="ECO:0007669"/>
    <property type="project" value="InterPro"/>
</dbReference>
<feature type="region of interest" description="Disordered" evidence="13">
    <location>
        <begin position="139"/>
        <end position="158"/>
    </location>
</feature>
<evidence type="ECO:0000256" key="3">
    <source>
        <dbReference type="ARBA" id="ARBA00021495"/>
    </source>
</evidence>
<dbReference type="SUPFAM" id="SSF47226">
    <property type="entry name" value="Histidine-containing phosphotransfer domain, HPT domain"/>
    <property type="match status" value="1"/>
</dbReference>
<dbReference type="OrthoDB" id="9146932at2"/>
<evidence type="ECO:0000256" key="13">
    <source>
        <dbReference type="SAM" id="MobiDB-lite"/>
    </source>
</evidence>
<dbReference type="InterPro" id="IPR002545">
    <property type="entry name" value="CheW-lke_dom"/>
</dbReference>
<sequence>MSNYDDDAEIIAAARAGFLDEAADMLAQFEQALLVMETAPDDAENLNAAFRAAHTIKGTAGLFGCDAVVLFTHEVETLLEGLRSGQKQVNDTIIAALLQGRDQIEALIDEVRSGQTDPDVAARSASLGAEIRALYGGETSDTPAGSAASSSGHVAEPAPSADAAEPCWHLSLRFGRDALRNGLDPMAFLRYLRQVGSVDAVHTLAGAVPTLADIDAEDCHLGFELRLSTAQDRAAIEQVFEFAIDDCELTILEPGSDPALFAALLDARCGGDEDARTTLQRAWDGLGPWQTGAAPVAAHETQAASAAPAKDTSSTAAAQAEQSDTAAATPDRRLAPRDRRADEARYVKVRADKLDHLIDLIGELVIAGSGAQMAASAEGAAAILEATQRVSDLIQSTRDGALALRMVPVGETFARFQRVVRDTAKQLGKDIELVVTGGDTELDKSMVERIGDPLMHLVRNSLDHGIETAAERAEAGKPGTGRLALHAYHEAGSIVIEVSDDGRGLDRDRILAKARERGLVDADTVLTEQEVWQLIFAPGFSTKEAVTDLSGRGVGMDVVKRNIESLRGHISLATTPGRGTTTQIRLPLTLAMIDGFLARVGGVHYVLPLAVVSECIDVPAECRAAGGAVTGTFDLRGEVLPWLDLAPFYGGMPDEGSRRSLIVVRDGATRIGLIVDRLLGEHQTVIKPLSPMFRPLQALAGSTILGSGDVALVLDIQGLVMAATRSRPTVRPSSAAH</sequence>
<keyword evidence="8" id="KW-0418">Kinase</keyword>
<dbReference type="InterPro" id="IPR003594">
    <property type="entry name" value="HATPase_dom"/>
</dbReference>
<dbReference type="PANTHER" id="PTHR43395:SF10">
    <property type="entry name" value="CHEMOTAXIS PROTEIN CHEA"/>
    <property type="match status" value="1"/>
</dbReference>
<dbReference type="InterPro" id="IPR037006">
    <property type="entry name" value="CheA-like_homodim_sf"/>
</dbReference>
<evidence type="ECO:0000256" key="11">
    <source>
        <dbReference type="ARBA" id="ARBA00035100"/>
    </source>
</evidence>
<dbReference type="SMART" id="SM00387">
    <property type="entry name" value="HATPase_c"/>
    <property type="match status" value="1"/>
</dbReference>
<dbReference type="CDD" id="cd16916">
    <property type="entry name" value="HATPase_CheA-like"/>
    <property type="match status" value="1"/>
</dbReference>
<dbReference type="PRINTS" id="PR00344">
    <property type="entry name" value="BCTRLSENSOR"/>
</dbReference>
<keyword evidence="5 12" id="KW-0597">Phosphoprotein</keyword>
<dbReference type="SUPFAM" id="SSF47384">
    <property type="entry name" value="Homodimeric domain of signal transducing histidine kinase"/>
    <property type="match status" value="1"/>
</dbReference>
<evidence type="ECO:0000256" key="4">
    <source>
        <dbReference type="ARBA" id="ARBA00022500"/>
    </source>
</evidence>
<reference evidence="17 18" key="1">
    <citation type="submission" date="2019-01" db="EMBL/GenBank/DDBJ databases">
        <authorList>
            <person name="Chen W.-M."/>
        </authorList>
    </citation>
    <scope>NUCLEOTIDE SEQUENCE [LARGE SCALE GENOMIC DNA]</scope>
    <source>
        <strain evidence="17 18">ICH-3</strain>
    </source>
</reference>
<evidence type="ECO:0000256" key="12">
    <source>
        <dbReference type="PROSITE-ProRule" id="PRU00110"/>
    </source>
</evidence>
<dbReference type="SUPFAM" id="SSF50341">
    <property type="entry name" value="CheW-like"/>
    <property type="match status" value="1"/>
</dbReference>
<gene>
    <name evidence="17" type="ORF">ENE75_21905</name>
</gene>
<dbReference type="Gene3D" id="2.30.30.40">
    <property type="entry name" value="SH3 Domains"/>
    <property type="match status" value="1"/>
</dbReference>
<proteinExistence type="predicted"/>
<dbReference type="InterPro" id="IPR036061">
    <property type="entry name" value="CheW-like_dom_sf"/>
</dbReference>
<dbReference type="EMBL" id="SACT01000009">
    <property type="protein sequence ID" value="RVT49002.1"/>
    <property type="molecule type" value="Genomic_DNA"/>
</dbReference>
<protein>
    <recommendedName>
        <fullName evidence="3">Chemotaxis protein CheA</fullName>
        <ecNumber evidence="2">2.7.13.3</ecNumber>
    </recommendedName>
</protein>
<organism evidence="17 18">
    <name type="scientific">Rubrivivax albus</name>
    <dbReference type="NCBI Taxonomy" id="2499835"/>
    <lineage>
        <taxon>Bacteria</taxon>
        <taxon>Pseudomonadati</taxon>
        <taxon>Pseudomonadota</taxon>
        <taxon>Betaproteobacteria</taxon>
        <taxon>Burkholderiales</taxon>
        <taxon>Sphaerotilaceae</taxon>
        <taxon>Rubrivivax</taxon>
    </lineage>
</organism>
<comment type="catalytic activity">
    <reaction evidence="1">
        <text>ATP + protein L-histidine = ADP + protein N-phospho-L-histidine.</text>
        <dbReference type="EC" id="2.7.13.3"/>
    </reaction>
</comment>
<dbReference type="PANTHER" id="PTHR43395">
    <property type="entry name" value="SENSOR HISTIDINE KINASE CHEA"/>
    <property type="match status" value="1"/>
</dbReference>
<keyword evidence="9" id="KW-0067">ATP-binding</keyword>
<dbReference type="FunFam" id="3.30.565.10:FF:000016">
    <property type="entry name" value="Chemotaxis protein CheA, putative"/>
    <property type="match status" value="1"/>
</dbReference>
<keyword evidence="6" id="KW-0808">Transferase</keyword>
<dbReference type="InterPro" id="IPR008207">
    <property type="entry name" value="Sig_transdc_His_kin_Hpt_dom"/>
</dbReference>
<evidence type="ECO:0000256" key="5">
    <source>
        <dbReference type="ARBA" id="ARBA00022553"/>
    </source>
</evidence>
<dbReference type="Pfam" id="PF01584">
    <property type="entry name" value="CheW"/>
    <property type="match status" value="1"/>
</dbReference>
<evidence type="ECO:0000259" key="14">
    <source>
        <dbReference type="PROSITE" id="PS50109"/>
    </source>
</evidence>
<dbReference type="Proteomes" id="UP000288178">
    <property type="component" value="Unassembled WGS sequence"/>
</dbReference>
<evidence type="ECO:0000256" key="10">
    <source>
        <dbReference type="ARBA" id="ARBA00023012"/>
    </source>
</evidence>
<dbReference type="Pfam" id="PF02895">
    <property type="entry name" value="H-kinase_dim"/>
    <property type="match status" value="1"/>
</dbReference>
<dbReference type="Gene3D" id="3.30.565.10">
    <property type="entry name" value="Histidine kinase-like ATPase, C-terminal domain"/>
    <property type="match status" value="1"/>
</dbReference>
<keyword evidence="18" id="KW-1185">Reference proteome</keyword>
<dbReference type="InterPro" id="IPR005467">
    <property type="entry name" value="His_kinase_dom"/>
</dbReference>
<evidence type="ECO:0000256" key="7">
    <source>
        <dbReference type="ARBA" id="ARBA00022741"/>
    </source>
</evidence>